<name>A0A8J3VX37_9ACTN</name>
<accession>A0A8J3VX37</accession>
<organism evidence="1 2">
    <name type="scientific">Rugosimonospora africana</name>
    <dbReference type="NCBI Taxonomy" id="556532"/>
    <lineage>
        <taxon>Bacteria</taxon>
        <taxon>Bacillati</taxon>
        <taxon>Actinomycetota</taxon>
        <taxon>Actinomycetes</taxon>
        <taxon>Micromonosporales</taxon>
        <taxon>Micromonosporaceae</taxon>
        <taxon>Rugosimonospora</taxon>
    </lineage>
</organism>
<dbReference type="AlphaFoldDB" id="A0A8J3VX37"/>
<comment type="caution">
    <text evidence="1">The sequence shown here is derived from an EMBL/GenBank/DDBJ whole genome shotgun (WGS) entry which is preliminary data.</text>
</comment>
<evidence type="ECO:0000313" key="1">
    <source>
        <dbReference type="EMBL" id="GIH21448.1"/>
    </source>
</evidence>
<dbReference type="EMBL" id="BONZ01000132">
    <property type="protein sequence ID" value="GIH21448.1"/>
    <property type="molecule type" value="Genomic_DNA"/>
</dbReference>
<dbReference type="Proteomes" id="UP000642748">
    <property type="component" value="Unassembled WGS sequence"/>
</dbReference>
<gene>
    <name evidence="1" type="ORF">Raf01_96200</name>
</gene>
<keyword evidence="2" id="KW-1185">Reference proteome</keyword>
<sequence>MVAVLTLPHLRGVVHTPSDAVELIARRHGEPAFDAAVAAAEAGPDLTNDNLFNSWQQRAAPMGYAAWGPAEQAHAMAGRWSLPAVNAYFSLGL</sequence>
<evidence type="ECO:0000313" key="2">
    <source>
        <dbReference type="Proteomes" id="UP000642748"/>
    </source>
</evidence>
<reference evidence="1" key="1">
    <citation type="submission" date="2021-01" db="EMBL/GenBank/DDBJ databases">
        <title>Whole genome shotgun sequence of Rugosimonospora africana NBRC 104875.</title>
        <authorList>
            <person name="Komaki H."/>
            <person name="Tamura T."/>
        </authorList>
    </citation>
    <scope>NUCLEOTIDE SEQUENCE</scope>
    <source>
        <strain evidence="1">NBRC 104875</strain>
    </source>
</reference>
<protein>
    <submittedName>
        <fullName evidence="1">Uncharacterized protein</fullName>
    </submittedName>
</protein>
<proteinExistence type="predicted"/>